<reference evidence="3" key="1">
    <citation type="journal article" date="2020" name="Nature">
        <title>Giant virus diversity and host interactions through global metagenomics.</title>
        <authorList>
            <person name="Schulz F."/>
            <person name="Roux S."/>
            <person name="Paez-Espino D."/>
            <person name="Jungbluth S."/>
            <person name="Walsh D.A."/>
            <person name="Denef V.J."/>
            <person name="McMahon K.D."/>
            <person name="Konstantinidis K.T."/>
            <person name="Eloe-Fadrosh E.A."/>
            <person name="Kyrpides N.C."/>
            <person name="Woyke T."/>
        </authorList>
    </citation>
    <scope>NUCLEOTIDE SEQUENCE</scope>
    <source>
        <strain evidence="3">GVMAG-M-3300023174-130</strain>
    </source>
</reference>
<dbReference type="SMART" id="SM00507">
    <property type="entry name" value="HNHc"/>
    <property type="match status" value="1"/>
</dbReference>
<feature type="domain" description="HNH nuclease" evidence="2">
    <location>
        <begin position="139"/>
        <end position="191"/>
    </location>
</feature>
<dbReference type="InterPro" id="IPR003615">
    <property type="entry name" value="HNH_nuc"/>
</dbReference>
<organism evidence="3">
    <name type="scientific">viral metagenome</name>
    <dbReference type="NCBI Taxonomy" id="1070528"/>
    <lineage>
        <taxon>unclassified sequences</taxon>
        <taxon>metagenomes</taxon>
        <taxon>organismal metagenomes</taxon>
    </lineage>
</organism>
<keyword evidence="1" id="KW-0472">Membrane</keyword>
<dbReference type="AlphaFoldDB" id="A0A6C0D894"/>
<evidence type="ECO:0000313" key="3">
    <source>
        <dbReference type="EMBL" id="QHT12653.1"/>
    </source>
</evidence>
<dbReference type="CDD" id="cd00085">
    <property type="entry name" value="HNHc"/>
    <property type="match status" value="1"/>
</dbReference>
<dbReference type="InterPro" id="IPR002711">
    <property type="entry name" value="HNH"/>
</dbReference>
<dbReference type="GO" id="GO:0008270">
    <property type="term" value="F:zinc ion binding"/>
    <property type="evidence" value="ECO:0007669"/>
    <property type="project" value="InterPro"/>
</dbReference>
<keyword evidence="1" id="KW-0812">Transmembrane</keyword>
<proteinExistence type="predicted"/>
<dbReference type="EMBL" id="MN739549">
    <property type="protein sequence ID" value="QHT12653.1"/>
    <property type="molecule type" value="Genomic_DNA"/>
</dbReference>
<keyword evidence="1" id="KW-1133">Transmembrane helix</keyword>
<dbReference type="Gene3D" id="1.10.30.50">
    <property type="match status" value="1"/>
</dbReference>
<evidence type="ECO:0000259" key="2">
    <source>
        <dbReference type="SMART" id="SM00507"/>
    </source>
</evidence>
<protein>
    <recommendedName>
        <fullName evidence="2">HNH nuclease domain-containing protein</fullName>
    </recommendedName>
</protein>
<dbReference type="Pfam" id="PF01844">
    <property type="entry name" value="HNH"/>
    <property type="match status" value="1"/>
</dbReference>
<dbReference type="GO" id="GO:0003676">
    <property type="term" value="F:nucleic acid binding"/>
    <property type="evidence" value="ECO:0007669"/>
    <property type="project" value="InterPro"/>
</dbReference>
<dbReference type="GO" id="GO:0004519">
    <property type="term" value="F:endonuclease activity"/>
    <property type="evidence" value="ECO:0007669"/>
    <property type="project" value="InterPro"/>
</dbReference>
<sequence>MKLEILIFGVTAFLAYNTYHDGKYTKMIMKNKKYFQIAFFIFAGIIFYLMVKRNPSRSKNILLHANNVVKYMPIDKSSMDMLSPLIDFTTSQNDHSSFMGDLNNELEHSVNSNNMNNMNAEKRILQSGGKSTKRSVSETKKKYVASQQGWKCGDCKQQLNAWFEVDHIKRLDRGGTNEVNNLVALCRDCHGKKTAMENM</sequence>
<evidence type="ECO:0000256" key="1">
    <source>
        <dbReference type="SAM" id="Phobius"/>
    </source>
</evidence>
<accession>A0A6C0D894</accession>
<name>A0A6C0D894_9ZZZZ</name>
<feature type="transmembrane region" description="Helical" evidence="1">
    <location>
        <begin position="34"/>
        <end position="51"/>
    </location>
</feature>